<sequence>MMTEEEIRRFLANLDREATAPVTKVQFPPLEGGPARGLTVKTGIRFLEEVKVDLVVQLGEATMKVRELLDLKEGSVIELDRAAGDAADLVVNNQKFGLGEVIVLNDMFAVRVSAIHSPRGGQADAMAGEGGANEQ</sequence>
<dbReference type="EMBL" id="RKRE01000003">
    <property type="protein sequence ID" value="RPF42926.1"/>
    <property type="molecule type" value="Genomic_DNA"/>
</dbReference>
<dbReference type="InterPro" id="IPR001543">
    <property type="entry name" value="FliN-like_C"/>
</dbReference>
<accession>A0A3N5ADH0</accession>
<dbReference type="GO" id="GO:0006935">
    <property type="term" value="P:chemotaxis"/>
    <property type="evidence" value="ECO:0007669"/>
    <property type="project" value="UniProtKB-KW"/>
</dbReference>
<keyword evidence="6" id="KW-0472">Membrane</keyword>
<keyword evidence="8" id="KW-0282">Flagellum</keyword>
<dbReference type="SUPFAM" id="SSF101801">
    <property type="entry name" value="Surface presentation of antigens (SPOA)"/>
    <property type="match status" value="1"/>
</dbReference>
<keyword evidence="4" id="KW-0145">Chemotaxis</keyword>
<keyword evidence="3" id="KW-1003">Cell membrane</keyword>
<evidence type="ECO:0000256" key="3">
    <source>
        <dbReference type="ARBA" id="ARBA00022475"/>
    </source>
</evidence>
<dbReference type="GO" id="GO:0071973">
    <property type="term" value="P:bacterial-type flagellum-dependent cell motility"/>
    <property type="evidence" value="ECO:0007669"/>
    <property type="project" value="InterPro"/>
</dbReference>
<dbReference type="PANTHER" id="PTHR43484:SF1">
    <property type="entry name" value="FLAGELLAR MOTOR SWITCH PROTEIN FLIN"/>
    <property type="match status" value="1"/>
</dbReference>
<evidence type="ECO:0000313" key="9">
    <source>
        <dbReference type="Proteomes" id="UP000282654"/>
    </source>
</evidence>
<protein>
    <submittedName>
        <fullName evidence="8">Flagellar motor switch protein FliN/FliY</fullName>
    </submittedName>
</protein>
<feature type="domain" description="Flagellar motor switch protein FliN-like C-terminal" evidence="7">
    <location>
        <begin position="47"/>
        <end position="115"/>
    </location>
</feature>
<dbReference type="Proteomes" id="UP000282654">
    <property type="component" value="Unassembled WGS sequence"/>
</dbReference>
<dbReference type="AlphaFoldDB" id="A0A3N5ADH0"/>
<evidence type="ECO:0000256" key="6">
    <source>
        <dbReference type="ARBA" id="ARBA00023136"/>
    </source>
</evidence>
<dbReference type="OrthoDB" id="9773459at2"/>
<evidence type="ECO:0000259" key="7">
    <source>
        <dbReference type="Pfam" id="PF01052"/>
    </source>
</evidence>
<organism evidence="8 9">
    <name type="scientific">Thermodesulfitimonas autotrophica</name>
    <dbReference type="NCBI Taxonomy" id="1894989"/>
    <lineage>
        <taxon>Bacteria</taxon>
        <taxon>Bacillati</taxon>
        <taxon>Bacillota</taxon>
        <taxon>Clostridia</taxon>
        <taxon>Thermoanaerobacterales</taxon>
        <taxon>Thermoanaerobacteraceae</taxon>
        <taxon>Thermodesulfitimonas</taxon>
    </lineage>
</organism>
<dbReference type="PANTHER" id="PTHR43484">
    <property type="match status" value="1"/>
</dbReference>
<keyword evidence="5" id="KW-0283">Flagellar rotation</keyword>
<proteinExistence type="inferred from homology"/>
<dbReference type="InterPro" id="IPR036429">
    <property type="entry name" value="SpoA-like_sf"/>
</dbReference>
<comment type="caution">
    <text evidence="8">The sequence shown here is derived from an EMBL/GenBank/DDBJ whole genome shotgun (WGS) entry which is preliminary data.</text>
</comment>
<evidence type="ECO:0000256" key="1">
    <source>
        <dbReference type="ARBA" id="ARBA00004413"/>
    </source>
</evidence>
<comment type="similarity">
    <text evidence="2">Belongs to the FliN/MopA/SpaO family.</text>
</comment>
<dbReference type="Gene3D" id="2.30.330.10">
    <property type="entry name" value="SpoA-like"/>
    <property type="match status" value="1"/>
</dbReference>
<dbReference type="PRINTS" id="PR00956">
    <property type="entry name" value="FLGMOTORFLIN"/>
</dbReference>
<dbReference type="GO" id="GO:0005886">
    <property type="term" value="C:plasma membrane"/>
    <property type="evidence" value="ECO:0007669"/>
    <property type="project" value="UniProtKB-SubCell"/>
</dbReference>
<name>A0A3N5ADH0_9THEO</name>
<comment type="subcellular location">
    <subcellularLocation>
        <location evidence="1">Cell membrane</location>
        <topology evidence="1">Peripheral membrane protein</topology>
        <orientation evidence="1">Cytoplasmic side</orientation>
    </subcellularLocation>
</comment>
<dbReference type="InterPro" id="IPR051469">
    <property type="entry name" value="FliN/MopA/SpaO"/>
</dbReference>
<keyword evidence="9" id="KW-1185">Reference proteome</keyword>
<dbReference type="RefSeq" id="WP_123931650.1">
    <property type="nucleotide sequence ID" value="NZ_RKRE01000003.1"/>
</dbReference>
<gene>
    <name evidence="8" type="ORF">EDD75_2041</name>
</gene>
<evidence type="ECO:0000256" key="4">
    <source>
        <dbReference type="ARBA" id="ARBA00022500"/>
    </source>
</evidence>
<dbReference type="GO" id="GO:0003774">
    <property type="term" value="F:cytoskeletal motor activity"/>
    <property type="evidence" value="ECO:0007669"/>
    <property type="project" value="InterPro"/>
</dbReference>
<dbReference type="GO" id="GO:0009425">
    <property type="term" value="C:bacterial-type flagellum basal body"/>
    <property type="evidence" value="ECO:0007669"/>
    <property type="project" value="InterPro"/>
</dbReference>
<evidence type="ECO:0000256" key="5">
    <source>
        <dbReference type="ARBA" id="ARBA00022779"/>
    </source>
</evidence>
<keyword evidence="8" id="KW-0966">Cell projection</keyword>
<dbReference type="InterPro" id="IPR001172">
    <property type="entry name" value="FliN_T3SS_HrcQb"/>
</dbReference>
<keyword evidence="8" id="KW-0969">Cilium</keyword>
<evidence type="ECO:0000256" key="2">
    <source>
        <dbReference type="ARBA" id="ARBA00009226"/>
    </source>
</evidence>
<reference evidence="8 9" key="1">
    <citation type="submission" date="2018-11" db="EMBL/GenBank/DDBJ databases">
        <title>Genomic Encyclopedia of Type Strains, Phase IV (KMG-IV): sequencing the most valuable type-strain genomes for metagenomic binning, comparative biology and taxonomic classification.</title>
        <authorList>
            <person name="Goeker M."/>
        </authorList>
    </citation>
    <scope>NUCLEOTIDE SEQUENCE [LARGE SCALE GENOMIC DNA]</scope>
    <source>
        <strain evidence="8 9">DSM 102936</strain>
    </source>
</reference>
<evidence type="ECO:0000313" key="8">
    <source>
        <dbReference type="EMBL" id="RPF42926.1"/>
    </source>
</evidence>
<dbReference type="Pfam" id="PF01052">
    <property type="entry name" value="FliMN_C"/>
    <property type="match status" value="1"/>
</dbReference>